<gene>
    <name evidence="2" type="ORF">LCGC14_1965680</name>
</gene>
<dbReference type="Pfam" id="PF12974">
    <property type="entry name" value="Phosphonate-bd"/>
    <property type="match status" value="1"/>
</dbReference>
<dbReference type="GO" id="GO:0055085">
    <property type="term" value="P:transmembrane transport"/>
    <property type="evidence" value="ECO:0007669"/>
    <property type="project" value="InterPro"/>
</dbReference>
<sequence>MRWQIGVGLLGVLVLAGVCVLLSGPAQPKPRMRVSLQAPYVDAAPPTAHKDKLRIAVGAIISPAKSLVFYEDIFAYIGKRLGREVEMVQRKTYTQVNFLLKEGRIDAAFVCSRPYVEGHRNFGMELLCAPVCFGKTEYQSYLIVHRDSPIQKLEDLRGKVFAFSDPLSNSGKLIPTYALAKMGQTPDTFFRKYTFTYSHDISIRSVADRDVDGAAVDSLIWEYLNAKDAKWTAQTRIIHKSIPHAIPPVVVPPDIDPGLKEKLRSAFLGMHEDPRGREILAKVLIDRFTTIEDGAYESVRKMEAFMKDFRSHK</sequence>
<dbReference type="Gene3D" id="3.40.190.10">
    <property type="entry name" value="Periplasmic binding protein-like II"/>
    <property type="match status" value="2"/>
</dbReference>
<dbReference type="NCBIfam" id="TIGR01098">
    <property type="entry name" value="3A0109s03R"/>
    <property type="match status" value="1"/>
</dbReference>
<name>A0A0F9FD90_9ZZZZ</name>
<accession>A0A0F9FD90</accession>
<dbReference type="AlphaFoldDB" id="A0A0F9FD90"/>
<dbReference type="SUPFAM" id="SSF53850">
    <property type="entry name" value="Periplasmic binding protein-like II"/>
    <property type="match status" value="1"/>
</dbReference>
<evidence type="ECO:0000256" key="1">
    <source>
        <dbReference type="ARBA" id="ARBA00022729"/>
    </source>
</evidence>
<dbReference type="GO" id="GO:0043190">
    <property type="term" value="C:ATP-binding cassette (ABC) transporter complex"/>
    <property type="evidence" value="ECO:0007669"/>
    <property type="project" value="InterPro"/>
</dbReference>
<evidence type="ECO:0000313" key="2">
    <source>
        <dbReference type="EMBL" id="KKL84344.1"/>
    </source>
</evidence>
<dbReference type="CDD" id="cd13571">
    <property type="entry name" value="PBP2_PnhD_1"/>
    <property type="match status" value="1"/>
</dbReference>
<evidence type="ECO:0008006" key="3">
    <source>
        <dbReference type="Google" id="ProtNLM"/>
    </source>
</evidence>
<reference evidence="2" key="1">
    <citation type="journal article" date="2015" name="Nature">
        <title>Complex archaea that bridge the gap between prokaryotes and eukaryotes.</title>
        <authorList>
            <person name="Spang A."/>
            <person name="Saw J.H."/>
            <person name="Jorgensen S.L."/>
            <person name="Zaremba-Niedzwiedzka K."/>
            <person name="Martijn J."/>
            <person name="Lind A.E."/>
            <person name="van Eijk R."/>
            <person name="Schleper C."/>
            <person name="Guy L."/>
            <person name="Ettema T.J."/>
        </authorList>
    </citation>
    <scope>NUCLEOTIDE SEQUENCE</scope>
</reference>
<dbReference type="EMBL" id="LAZR01021724">
    <property type="protein sequence ID" value="KKL84344.1"/>
    <property type="molecule type" value="Genomic_DNA"/>
</dbReference>
<dbReference type="InterPro" id="IPR005770">
    <property type="entry name" value="PhnD"/>
</dbReference>
<dbReference type="PANTHER" id="PTHR35841">
    <property type="entry name" value="PHOSPHONATES-BINDING PERIPLASMIC PROTEIN"/>
    <property type="match status" value="1"/>
</dbReference>
<comment type="caution">
    <text evidence="2">The sequence shown here is derived from an EMBL/GenBank/DDBJ whole genome shotgun (WGS) entry which is preliminary data.</text>
</comment>
<dbReference type="PANTHER" id="PTHR35841:SF1">
    <property type="entry name" value="PHOSPHONATES-BINDING PERIPLASMIC PROTEIN"/>
    <property type="match status" value="1"/>
</dbReference>
<protein>
    <recommendedName>
        <fullName evidence="3">Solute-binding protein family 3/N-terminal domain-containing protein</fullName>
    </recommendedName>
</protein>
<organism evidence="2">
    <name type="scientific">marine sediment metagenome</name>
    <dbReference type="NCBI Taxonomy" id="412755"/>
    <lineage>
        <taxon>unclassified sequences</taxon>
        <taxon>metagenomes</taxon>
        <taxon>ecological metagenomes</taxon>
    </lineage>
</organism>
<keyword evidence="1" id="KW-0732">Signal</keyword>
<proteinExistence type="predicted"/>